<comment type="caution">
    <text evidence="8">The sequence shown here is derived from an EMBL/GenBank/DDBJ whole genome shotgun (WGS) entry which is preliminary data.</text>
</comment>
<keyword evidence="5" id="KW-0802">TPR repeat</keyword>
<dbReference type="SUPFAM" id="SSF53756">
    <property type="entry name" value="UDP-Glycosyltransferase/glycogen phosphorylase"/>
    <property type="match status" value="1"/>
</dbReference>
<dbReference type="PANTHER" id="PTHR44835">
    <property type="entry name" value="UDP-N-ACETYLGLUCOSAMINE--PEPTIDE N-ACETYLGLUCOSAMINYLTRANSFERASE SPINDLY-RELATED"/>
    <property type="match status" value="1"/>
</dbReference>
<keyword evidence="3" id="KW-0808">Transferase</keyword>
<accession>A0ABT0C732</accession>
<gene>
    <name evidence="8" type="ORF">JX360_01535</name>
</gene>
<organism evidence="8 9">
    <name type="scientific">Thermostichus vulcanus str. 'Rupite'</name>
    <dbReference type="NCBI Taxonomy" id="2813851"/>
    <lineage>
        <taxon>Bacteria</taxon>
        <taxon>Bacillati</taxon>
        <taxon>Cyanobacteriota</taxon>
        <taxon>Cyanophyceae</taxon>
        <taxon>Thermostichales</taxon>
        <taxon>Thermostichaceae</taxon>
        <taxon>Thermostichus</taxon>
    </lineage>
</organism>
<evidence type="ECO:0000256" key="5">
    <source>
        <dbReference type="ARBA" id="ARBA00022803"/>
    </source>
</evidence>
<keyword evidence="8" id="KW-0489">Methyltransferase</keyword>
<reference evidence="8" key="1">
    <citation type="submission" date="2021-02" db="EMBL/GenBank/DDBJ databases">
        <title>The CRISPR/cas machinery reduction and long-range gene transfer in the hot spring cyanobacterium Synechococcus.</title>
        <authorList>
            <person name="Dvorak P."/>
            <person name="Jahodarova E."/>
            <person name="Hasler P."/>
            <person name="Poulickova A."/>
        </authorList>
    </citation>
    <scope>NUCLEOTIDE SEQUENCE</scope>
    <source>
        <strain evidence="8">Rupite</strain>
    </source>
</reference>
<keyword evidence="4" id="KW-0677">Repeat</keyword>
<evidence type="ECO:0000259" key="7">
    <source>
        <dbReference type="Pfam" id="PF13844"/>
    </source>
</evidence>
<keyword evidence="9" id="KW-1185">Reference proteome</keyword>
<evidence type="ECO:0000259" key="6">
    <source>
        <dbReference type="Pfam" id="PF08241"/>
    </source>
</evidence>
<dbReference type="Pfam" id="PF13844">
    <property type="entry name" value="Glyco_transf_41"/>
    <property type="match status" value="2"/>
</dbReference>
<feature type="domain" description="O-GlcNAc transferase C-terminal" evidence="7">
    <location>
        <begin position="601"/>
        <end position="780"/>
    </location>
</feature>
<sequence length="984" mass="113326">MLPSEPHNLEEIAAQGRTIFASSEVEFRNWAKGCTNVLSPLEWGQVLTKIIYPEKTTLWKDIPKTYQEATEAALYQLLYLEPRRAYSLYTALLTPHKDHDEESALIDKERLILMMKNTARELALTASKQPDSESRNTYEQSLKVRELIFELDPLEKYNTLILLFNAIKREDELAVSFYSSALSESISSGSEITDPSGDIAFFEVARNLLDQGYFDIFFDLLETFAQKTPQPQYRSIIAALSLLSEIYLPERFESYKGLYSSEDWTSGFGIQLVSKLLEESTSLGYSAVAKKLLYIAEKEERKSSHHIYLLENAMTFFAKASLTDKVEQLIKEFLNLWPIEELEKLRDKLANKELPGNNIQSLAMAFLFSVSFFINYVSDDRKIIRKLTNLSADILYHILDLHRKNLDPEDGSEKAPAERRSLNRRKLRVGYLGICFMSHSVGIMSHQTLASHDVENNVEVYYYYLMGLSTEELLVSDPIYQDFLSHKAHFRHIPKNSHLKEIIEIIRHDNLDILIHLDSLTDRMSNYVIAYRCAPIQCSWLGGDSSGLPTLDYFLVDPYLLPDSAKEDYREELIQLPTYAAIRHLSVEPQDHQVFLKKLNAKPQQVILFTAAHAYKRNDQCVEAHLQILLNAPNSILVVKGKGEAPSLVEMYRSKAKSLGIEDRIRFLARTDYVSSHRGQLGLFDLMLDTFPYTGATHTMESLYMGLPVLTLVGKHYFGRMSYSLLKNIGLDDCITWSIEEFIQRGIQLANDPERLAKAKQTIRDSYDKSVIWDPKRLARAMEKTYFDLAYRHQLIDQIPDLPNYEPEPKPTERIRLHIGGKEPHPNWKIFNIQPGPNVDYVGNAVDLSQFPDNSLEAIYTSHTLEHFNYTQELPVVLKEWYRALRFGGQLMISVPDLPTLCRLYLKEEATPAQRFAIMRMMFGGQVDEYDYHKVGLSWEHLFMLLSQAGFRIIRKVDRFNLFNDCSEMVVFNELISLNVIATK</sequence>
<dbReference type="PANTHER" id="PTHR44835:SF1">
    <property type="entry name" value="PROTEIN O-GLCNAC TRANSFERASE"/>
    <property type="match status" value="1"/>
</dbReference>
<dbReference type="InterPro" id="IPR051939">
    <property type="entry name" value="Glycosyltr_41/O-GlcNAc_trsf"/>
</dbReference>
<evidence type="ECO:0000256" key="2">
    <source>
        <dbReference type="ARBA" id="ARBA00022676"/>
    </source>
</evidence>
<dbReference type="RefSeq" id="WP_244348719.1">
    <property type="nucleotide sequence ID" value="NZ_JAFIRA010000002.1"/>
</dbReference>
<dbReference type="EMBL" id="JAFIRA010000002">
    <property type="protein sequence ID" value="MCJ2541597.1"/>
    <property type="molecule type" value="Genomic_DNA"/>
</dbReference>
<comment type="pathway">
    <text evidence="1">Protein modification; protein glycosylation.</text>
</comment>
<evidence type="ECO:0000256" key="1">
    <source>
        <dbReference type="ARBA" id="ARBA00004922"/>
    </source>
</evidence>
<dbReference type="Gene3D" id="3.40.50.11380">
    <property type="match status" value="1"/>
</dbReference>
<evidence type="ECO:0000313" key="8">
    <source>
        <dbReference type="EMBL" id="MCJ2541597.1"/>
    </source>
</evidence>
<dbReference type="Pfam" id="PF08241">
    <property type="entry name" value="Methyltransf_11"/>
    <property type="match status" value="1"/>
</dbReference>
<evidence type="ECO:0000256" key="3">
    <source>
        <dbReference type="ARBA" id="ARBA00022679"/>
    </source>
</evidence>
<feature type="domain" description="Methyltransferase type 11" evidence="6">
    <location>
        <begin position="839"/>
        <end position="893"/>
    </location>
</feature>
<dbReference type="GO" id="GO:0032259">
    <property type="term" value="P:methylation"/>
    <property type="evidence" value="ECO:0007669"/>
    <property type="project" value="UniProtKB-KW"/>
</dbReference>
<dbReference type="Gene3D" id="3.40.50.2000">
    <property type="entry name" value="Glycogen Phosphorylase B"/>
    <property type="match status" value="1"/>
</dbReference>
<dbReference type="Gene3D" id="3.40.50.150">
    <property type="entry name" value="Vaccinia Virus protein VP39"/>
    <property type="match status" value="1"/>
</dbReference>
<keyword evidence="2" id="KW-0328">Glycosyltransferase</keyword>
<feature type="domain" description="O-GlcNAc transferase C-terminal" evidence="7">
    <location>
        <begin position="419"/>
        <end position="578"/>
    </location>
</feature>
<protein>
    <submittedName>
        <fullName evidence="8">Methyltransferase domain-containing protein</fullName>
    </submittedName>
</protein>
<dbReference type="InterPro" id="IPR029063">
    <property type="entry name" value="SAM-dependent_MTases_sf"/>
</dbReference>
<dbReference type="InterPro" id="IPR029489">
    <property type="entry name" value="OGT/SEC/SPY_C"/>
</dbReference>
<evidence type="ECO:0000313" key="9">
    <source>
        <dbReference type="Proteomes" id="UP000830835"/>
    </source>
</evidence>
<evidence type="ECO:0000256" key="4">
    <source>
        <dbReference type="ARBA" id="ARBA00022737"/>
    </source>
</evidence>
<proteinExistence type="predicted"/>
<dbReference type="SUPFAM" id="SSF53335">
    <property type="entry name" value="S-adenosyl-L-methionine-dependent methyltransferases"/>
    <property type="match status" value="1"/>
</dbReference>
<name>A0ABT0C732_THEVL</name>
<dbReference type="InterPro" id="IPR013216">
    <property type="entry name" value="Methyltransf_11"/>
</dbReference>
<dbReference type="Proteomes" id="UP000830835">
    <property type="component" value="Unassembled WGS sequence"/>
</dbReference>
<dbReference type="GO" id="GO:0008168">
    <property type="term" value="F:methyltransferase activity"/>
    <property type="evidence" value="ECO:0007669"/>
    <property type="project" value="UniProtKB-KW"/>
</dbReference>